<dbReference type="InterPro" id="IPR036901">
    <property type="entry name" value="Asp/Orn_carbamoylTrfase_sf"/>
</dbReference>
<evidence type="ECO:0000256" key="7">
    <source>
        <dbReference type="ARBA" id="ARBA00048772"/>
    </source>
</evidence>
<evidence type="ECO:0000256" key="3">
    <source>
        <dbReference type="ARBA" id="ARBA00007805"/>
    </source>
</evidence>
<feature type="domain" description="Aspartate/ornithine carbamoyltransferase carbamoyl-P binding" evidence="10">
    <location>
        <begin position="17"/>
        <end position="154"/>
    </location>
</feature>
<dbReference type="HAMAP" id="MF_01109">
    <property type="entry name" value="OTCase"/>
    <property type="match status" value="1"/>
</dbReference>
<comment type="caution">
    <text evidence="11">The sequence shown here is derived from an EMBL/GenBank/DDBJ whole genome shotgun (WGS) entry which is preliminary data.</text>
</comment>
<feature type="binding site" evidence="8">
    <location>
        <begin position="276"/>
        <end position="277"/>
    </location>
    <ligand>
        <name>carbamoyl phosphate</name>
        <dbReference type="ChEBI" id="CHEBI:58228"/>
    </ligand>
</feature>
<dbReference type="PANTHER" id="PTHR45753">
    <property type="entry name" value="ORNITHINE CARBAMOYLTRANSFERASE, MITOCHONDRIAL"/>
    <property type="match status" value="1"/>
</dbReference>
<accession>A0ABS7JZB4</accession>
<feature type="binding site" evidence="8">
    <location>
        <position position="236"/>
    </location>
    <ligand>
        <name>L-ornithine</name>
        <dbReference type="ChEBI" id="CHEBI:46911"/>
    </ligand>
</feature>
<evidence type="ECO:0000259" key="9">
    <source>
        <dbReference type="Pfam" id="PF00185"/>
    </source>
</evidence>
<organism evidence="11 12">
    <name type="scientific">Mesobacillus maritimus</name>
    <dbReference type="NCBI Taxonomy" id="1643336"/>
    <lineage>
        <taxon>Bacteria</taxon>
        <taxon>Bacillati</taxon>
        <taxon>Bacillota</taxon>
        <taxon>Bacilli</taxon>
        <taxon>Bacillales</taxon>
        <taxon>Bacillaceae</taxon>
        <taxon>Mesobacillus</taxon>
    </lineage>
</organism>
<evidence type="ECO:0000256" key="5">
    <source>
        <dbReference type="ARBA" id="ARBA00016634"/>
    </source>
</evidence>
<feature type="binding site" evidence="8">
    <location>
        <position position="172"/>
    </location>
    <ligand>
        <name>L-ornithine</name>
        <dbReference type="ChEBI" id="CHEBI:46911"/>
    </ligand>
</feature>
<feature type="binding site" evidence="8">
    <location>
        <begin position="240"/>
        <end position="241"/>
    </location>
    <ligand>
        <name>L-ornithine</name>
        <dbReference type="ChEBI" id="CHEBI:46911"/>
    </ligand>
</feature>
<feature type="binding site" evidence="8">
    <location>
        <position position="90"/>
    </location>
    <ligand>
        <name>carbamoyl phosphate</name>
        <dbReference type="ChEBI" id="CHEBI:58228"/>
    </ligand>
</feature>
<feature type="domain" description="Aspartate/ornithine carbamoyltransferase Asp/Orn-binding" evidence="9">
    <location>
        <begin position="161"/>
        <end position="313"/>
    </location>
</feature>
<dbReference type="InterPro" id="IPR006131">
    <property type="entry name" value="Asp_carbamoyltransf_Asp/Orn-bd"/>
</dbReference>
<proteinExistence type="inferred from homology"/>
<dbReference type="Proteomes" id="UP000769780">
    <property type="component" value="Unassembled WGS sequence"/>
</dbReference>
<dbReference type="InterPro" id="IPR006130">
    <property type="entry name" value="Asp/Orn_carbamoylTrfase"/>
</dbReference>
<dbReference type="Pfam" id="PF02729">
    <property type="entry name" value="OTCace_N"/>
    <property type="match status" value="1"/>
</dbReference>
<comment type="function">
    <text evidence="1">Reversibly catalyzes the transfer of the carbamoyl group from carbamoyl phosphate (CP) to the N(epsilon) atom of ornithine (ORN) to produce L-citrulline.</text>
</comment>
<keyword evidence="8" id="KW-0963">Cytoplasm</keyword>
<dbReference type="InterPro" id="IPR024904">
    <property type="entry name" value="OTCase_ArgI"/>
</dbReference>
<comment type="pathway">
    <text evidence="2">Amino-acid biosynthesis; L-arginine biosynthesis; L-arginine from L-ornithine and carbamoyl phosphate: step 1/3.</text>
</comment>
<evidence type="ECO:0000256" key="4">
    <source>
        <dbReference type="ARBA" id="ARBA00013007"/>
    </source>
</evidence>
<evidence type="ECO:0000256" key="6">
    <source>
        <dbReference type="ARBA" id="ARBA00022679"/>
    </source>
</evidence>
<evidence type="ECO:0000313" key="11">
    <source>
        <dbReference type="EMBL" id="MBY0095328.1"/>
    </source>
</evidence>
<name>A0ABS7JZB4_9BACI</name>
<dbReference type="Pfam" id="PF00185">
    <property type="entry name" value="OTCace"/>
    <property type="match status" value="1"/>
</dbReference>
<sequence length="318" mass="34972">MSKAQQSTINKLSLKGKHFLTILDFSTEEIQLLIDKAIELKSKGPGQNPLAGKILAMIFEKNSTRTRMSFEAGMLQLGGHAIYMNNQDSQLGRGETIADTAQVLSQYVNAIMIRTHGHERVEELANHSTVPVINGLTDLAHPCQAIADVLTLTEKKGAVRGLKLAYVGDGNNVANSLMAICAKLGIDFAIAAPESYWPDEEVTSKCKEIAEQTGCKITVTANPVEAVQNADAVYADVWTSMGQEEENEQRLKDFHEYQINEDLVSHAKKDYLFMHCLPAHREEEVTTGVIDGPNSVVFEQAGNRLHAQKALLVELLKD</sequence>
<dbReference type="InterPro" id="IPR002292">
    <property type="entry name" value="Orn/put_carbamltrans"/>
</dbReference>
<dbReference type="EC" id="2.1.3.3" evidence="4 8"/>
<evidence type="ECO:0000256" key="1">
    <source>
        <dbReference type="ARBA" id="ARBA00003822"/>
    </source>
</evidence>
<keyword evidence="12" id="KW-1185">Reference proteome</keyword>
<feature type="binding site" evidence="8">
    <location>
        <begin position="63"/>
        <end position="66"/>
    </location>
    <ligand>
        <name>carbamoyl phosphate</name>
        <dbReference type="ChEBI" id="CHEBI:58228"/>
    </ligand>
</feature>
<dbReference type="PRINTS" id="PR00102">
    <property type="entry name" value="OTCASE"/>
</dbReference>
<dbReference type="RefSeq" id="WP_221870185.1">
    <property type="nucleotide sequence ID" value="NZ_JACWFH010000001.1"/>
</dbReference>
<dbReference type="NCBIfam" id="NF001986">
    <property type="entry name" value="PRK00779.1"/>
    <property type="match status" value="1"/>
</dbReference>
<dbReference type="SUPFAM" id="SSF53671">
    <property type="entry name" value="Aspartate/ornithine carbamoyltransferase"/>
    <property type="match status" value="1"/>
</dbReference>
<dbReference type="EMBL" id="JACWFH010000001">
    <property type="protein sequence ID" value="MBY0095328.1"/>
    <property type="molecule type" value="Genomic_DNA"/>
</dbReference>
<dbReference type="NCBIfam" id="TIGR00658">
    <property type="entry name" value="orni_carb_tr"/>
    <property type="match status" value="1"/>
</dbReference>
<reference evidence="11 12" key="1">
    <citation type="submission" date="2020-07" db="EMBL/GenBank/DDBJ databases">
        <title>Fungal Genomes of the International Space Station.</title>
        <authorList>
            <person name="Seuylemezian A."/>
            <person name="Singh N.K."/>
            <person name="Wood J."/>
            <person name="Venkateswaran K."/>
        </authorList>
    </citation>
    <scope>NUCLEOTIDE SEQUENCE [LARGE SCALE GENOMIC DNA]</scope>
    <source>
        <strain evidence="11 12">PL-B2</strain>
    </source>
</reference>
<feature type="binding site" evidence="8">
    <location>
        <begin position="141"/>
        <end position="144"/>
    </location>
    <ligand>
        <name>carbamoyl phosphate</name>
        <dbReference type="ChEBI" id="CHEBI:58228"/>
    </ligand>
</feature>
<comment type="catalytic activity">
    <reaction evidence="7 8">
        <text>carbamoyl phosphate + L-ornithine = L-citrulline + phosphate + H(+)</text>
        <dbReference type="Rhea" id="RHEA:19513"/>
        <dbReference type="ChEBI" id="CHEBI:15378"/>
        <dbReference type="ChEBI" id="CHEBI:43474"/>
        <dbReference type="ChEBI" id="CHEBI:46911"/>
        <dbReference type="ChEBI" id="CHEBI:57743"/>
        <dbReference type="ChEBI" id="CHEBI:58228"/>
        <dbReference type="EC" id="2.1.3.3"/>
    </reaction>
</comment>
<evidence type="ECO:0000256" key="8">
    <source>
        <dbReference type="HAMAP-Rule" id="MF_01109"/>
    </source>
</evidence>
<feature type="binding site" evidence="8">
    <location>
        <position position="114"/>
    </location>
    <ligand>
        <name>carbamoyl phosphate</name>
        <dbReference type="ChEBI" id="CHEBI:58228"/>
    </ligand>
</feature>
<dbReference type="InterPro" id="IPR006132">
    <property type="entry name" value="Asp/Orn_carbamoyltranf_P-bd"/>
</dbReference>
<evidence type="ECO:0000256" key="2">
    <source>
        <dbReference type="ARBA" id="ARBA00004975"/>
    </source>
</evidence>
<keyword evidence="6 8" id="KW-0808">Transferase</keyword>
<dbReference type="PROSITE" id="PS00097">
    <property type="entry name" value="CARBAMOYLTRANSFERASE"/>
    <property type="match status" value="1"/>
</dbReference>
<comment type="subcellular location">
    <subcellularLocation>
        <location evidence="8">Cytoplasm</location>
    </subcellularLocation>
</comment>
<feature type="binding site" evidence="8">
    <location>
        <position position="304"/>
    </location>
    <ligand>
        <name>carbamoyl phosphate</name>
        <dbReference type="ChEBI" id="CHEBI:58228"/>
    </ligand>
</feature>
<dbReference type="GO" id="GO:0004585">
    <property type="term" value="F:ornithine carbamoyltransferase activity"/>
    <property type="evidence" value="ECO:0007669"/>
    <property type="project" value="UniProtKB-EC"/>
</dbReference>
<protein>
    <recommendedName>
        <fullName evidence="5 8">Ornithine carbamoyltransferase</fullName>
        <shortName evidence="8">OTCase</shortName>
        <ecNumber evidence="4 8">2.1.3.3</ecNumber>
    </recommendedName>
</protein>
<dbReference type="Gene3D" id="3.40.50.1370">
    <property type="entry name" value="Aspartate/ornithine carbamoyltransferase"/>
    <property type="match status" value="2"/>
</dbReference>
<evidence type="ECO:0000259" key="10">
    <source>
        <dbReference type="Pfam" id="PF02729"/>
    </source>
</evidence>
<comment type="similarity">
    <text evidence="3 8">Belongs to the aspartate/ornithine carbamoyltransferase superfamily. OTCase family.</text>
</comment>
<dbReference type="PRINTS" id="PR00100">
    <property type="entry name" value="AOTCASE"/>
</dbReference>
<evidence type="ECO:0000313" key="12">
    <source>
        <dbReference type="Proteomes" id="UP000769780"/>
    </source>
</evidence>
<gene>
    <name evidence="11" type="primary">argF</name>
    <name evidence="11" type="ORF">H0185_00640</name>
</gene>
<dbReference type="PANTHER" id="PTHR45753:SF3">
    <property type="entry name" value="ORNITHINE TRANSCARBAMYLASE, MITOCHONDRIAL"/>
    <property type="match status" value="1"/>
</dbReference>